<organism evidence="1 2">
    <name type="scientific">Moniliophthora roreri</name>
    <name type="common">Frosty pod rot fungus</name>
    <name type="synonym">Monilia roreri</name>
    <dbReference type="NCBI Taxonomy" id="221103"/>
    <lineage>
        <taxon>Eukaryota</taxon>
        <taxon>Fungi</taxon>
        <taxon>Dikarya</taxon>
        <taxon>Basidiomycota</taxon>
        <taxon>Agaricomycotina</taxon>
        <taxon>Agaricomycetes</taxon>
        <taxon>Agaricomycetidae</taxon>
        <taxon>Agaricales</taxon>
        <taxon>Marasmiineae</taxon>
        <taxon>Marasmiaceae</taxon>
        <taxon>Moniliophthora</taxon>
    </lineage>
</organism>
<dbReference type="EMBL" id="LATX01001574">
    <property type="protein sequence ID" value="KTB40497.1"/>
    <property type="molecule type" value="Genomic_DNA"/>
</dbReference>
<reference evidence="1 2" key="1">
    <citation type="submission" date="2015-12" db="EMBL/GenBank/DDBJ databases">
        <title>Draft genome sequence of Moniliophthora roreri, the causal agent of frosty pod rot of cacao.</title>
        <authorList>
            <person name="Aime M.C."/>
            <person name="Diaz-Valderrama J.R."/>
            <person name="Kijpornyongpan T."/>
            <person name="Phillips-Mora W."/>
        </authorList>
    </citation>
    <scope>NUCLEOTIDE SEQUENCE [LARGE SCALE GENOMIC DNA]</scope>
    <source>
        <strain evidence="1 2">MCA 2952</strain>
    </source>
</reference>
<protein>
    <submittedName>
        <fullName evidence="1">Uncharacterized protein</fullName>
    </submittedName>
</protein>
<evidence type="ECO:0000313" key="1">
    <source>
        <dbReference type="EMBL" id="KTB40497.1"/>
    </source>
</evidence>
<name>A0A0W0FVU3_MONRR</name>
<dbReference type="AlphaFoldDB" id="A0A0W0FVU3"/>
<sequence>MSRTLPLKTSMNMNLIWTQFLISVRGHSSVILAIV</sequence>
<gene>
    <name evidence="1" type="ORF">WG66_6925</name>
</gene>
<dbReference type="Proteomes" id="UP000054988">
    <property type="component" value="Unassembled WGS sequence"/>
</dbReference>
<evidence type="ECO:0000313" key="2">
    <source>
        <dbReference type="Proteomes" id="UP000054988"/>
    </source>
</evidence>
<comment type="caution">
    <text evidence="1">The sequence shown here is derived from an EMBL/GenBank/DDBJ whole genome shotgun (WGS) entry which is preliminary data.</text>
</comment>
<proteinExistence type="predicted"/>
<accession>A0A0W0FVU3</accession>